<evidence type="ECO:0000256" key="2">
    <source>
        <dbReference type="SAM" id="MobiDB-lite"/>
    </source>
</evidence>
<accession>A0ABD2NPA9</accession>
<feature type="coiled-coil region" evidence="1">
    <location>
        <begin position="215"/>
        <end position="242"/>
    </location>
</feature>
<reference evidence="3 4" key="1">
    <citation type="journal article" date="2021" name="BMC Biol.">
        <title>Horizontally acquired antibacterial genes associated with adaptive radiation of ladybird beetles.</title>
        <authorList>
            <person name="Li H.S."/>
            <person name="Tang X.F."/>
            <person name="Huang Y.H."/>
            <person name="Xu Z.Y."/>
            <person name="Chen M.L."/>
            <person name="Du X.Y."/>
            <person name="Qiu B.Y."/>
            <person name="Chen P.T."/>
            <person name="Zhang W."/>
            <person name="Slipinski A."/>
            <person name="Escalona H.E."/>
            <person name="Waterhouse R.M."/>
            <person name="Zwick A."/>
            <person name="Pang H."/>
        </authorList>
    </citation>
    <scope>NUCLEOTIDE SEQUENCE [LARGE SCALE GENOMIC DNA]</scope>
    <source>
        <strain evidence="3">SYSU2018</strain>
    </source>
</reference>
<feature type="coiled-coil region" evidence="1">
    <location>
        <begin position="81"/>
        <end position="111"/>
    </location>
</feature>
<evidence type="ECO:0000313" key="4">
    <source>
        <dbReference type="Proteomes" id="UP001516400"/>
    </source>
</evidence>
<dbReference type="AlphaFoldDB" id="A0ABD2NPA9"/>
<dbReference type="Proteomes" id="UP001516400">
    <property type="component" value="Unassembled WGS sequence"/>
</dbReference>
<organism evidence="3 4">
    <name type="scientific">Cryptolaemus montrouzieri</name>
    <dbReference type="NCBI Taxonomy" id="559131"/>
    <lineage>
        <taxon>Eukaryota</taxon>
        <taxon>Metazoa</taxon>
        <taxon>Ecdysozoa</taxon>
        <taxon>Arthropoda</taxon>
        <taxon>Hexapoda</taxon>
        <taxon>Insecta</taxon>
        <taxon>Pterygota</taxon>
        <taxon>Neoptera</taxon>
        <taxon>Endopterygota</taxon>
        <taxon>Coleoptera</taxon>
        <taxon>Polyphaga</taxon>
        <taxon>Cucujiformia</taxon>
        <taxon>Coccinelloidea</taxon>
        <taxon>Coccinellidae</taxon>
        <taxon>Scymninae</taxon>
        <taxon>Scymnini</taxon>
        <taxon>Cryptolaemus</taxon>
    </lineage>
</organism>
<dbReference type="EMBL" id="JABFTP020000124">
    <property type="protein sequence ID" value="KAL3280010.1"/>
    <property type="molecule type" value="Genomic_DNA"/>
</dbReference>
<protein>
    <submittedName>
        <fullName evidence="3">Uncharacterized protein</fullName>
    </submittedName>
</protein>
<comment type="caution">
    <text evidence="3">The sequence shown here is derived from an EMBL/GenBank/DDBJ whole genome shotgun (WGS) entry which is preliminary data.</text>
</comment>
<evidence type="ECO:0000313" key="3">
    <source>
        <dbReference type="EMBL" id="KAL3280010.1"/>
    </source>
</evidence>
<sequence length="647" mass="76083">MSGNESRCGVLELTTKTTSLWSTAKEEELLGLKHQIVDLLSNSDDKAVIARISADLMQARANENEWKSKCEILSGQLGQCHEEWLDALRTLDDEKRNFEAEERHLKKKNRVVQDILENQKLQYHGCIPLISEQRFIENIKLTLENNHASFLSFYKAQNFENESIILKEQTEVELKHYVDAQKIHGGDKEEIQRMLNWLQEKKHIELDLIRFRRQAEFKEIQLQQCNERIQIQNDQIAKLEEDLFLSHKDFDVKSLADSYLPVKSQEKPMQDMQEKSIKFTKCQDVQTEEFPDIPEAKKDEDVKRCESVRLELLNTRKELETKDDVIQQLKNKLNECEMNVSLFRKQIGDKQTQITFYEKHILELQQAKKEDGASERAHDNSLAVDGGEDVIPLKATIKALQEAVVLKEESILHYQSLLKEDRDNHSLAAARMQEEVKMLKNALTEEKEKRMEYEDTTSEHARSKAAIDQYVKQVHALEQHADELHTQVSTLESQLQASRQEAVRWRSLANDRLRGIDDMRKSLEEQHKNELNVYKKDSEKWREEVLSLKELINKHKNEILQVQPDLQNILKSKDDRINELTVMVRQLREELQAESENEAADQKVEQERMKEQMHKQHESLRKRFDTLLQRERNAREEIRDLKAQLVK</sequence>
<keyword evidence="1" id="KW-0175">Coiled coil</keyword>
<keyword evidence="4" id="KW-1185">Reference proteome</keyword>
<evidence type="ECO:0000256" key="1">
    <source>
        <dbReference type="SAM" id="Coils"/>
    </source>
</evidence>
<gene>
    <name evidence="3" type="ORF">HHI36_017518</name>
</gene>
<feature type="compositionally biased region" description="Basic and acidic residues" evidence="2">
    <location>
        <begin position="600"/>
        <end position="624"/>
    </location>
</feature>
<name>A0ABD2NPA9_9CUCU</name>
<proteinExistence type="predicted"/>
<feature type="region of interest" description="Disordered" evidence="2">
    <location>
        <begin position="592"/>
        <end position="624"/>
    </location>
</feature>
<feature type="coiled-coil region" evidence="1">
    <location>
        <begin position="312"/>
        <end position="346"/>
    </location>
</feature>